<dbReference type="AlphaFoldDB" id="A0A6F8YWI3"/>
<dbReference type="Proteomes" id="UP000503011">
    <property type="component" value="Chromosome"/>
</dbReference>
<reference evidence="2 3" key="1">
    <citation type="submission" date="2020-03" db="EMBL/GenBank/DDBJ databases">
        <title>Whole genome shotgun sequence of Phytohabitans suffuscus NBRC 105367.</title>
        <authorList>
            <person name="Komaki H."/>
            <person name="Tamura T."/>
        </authorList>
    </citation>
    <scope>NUCLEOTIDE SEQUENCE [LARGE SCALE GENOMIC DNA]</scope>
    <source>
        <strain evidence="2 3">NBRC 105367</strain>
    </source>
</reference>
<dbReference type="InterPro" id="IPR006059">
    <property type="entry name" value="SBP"/>
</dbReference>
<evidence type="ECO:0008006" key="4">
    <source>
        <dbReference type="Google" id="ProtNLM"/>
    </source>
</evidence>
<accession>A0A6F8YWI3</accession>
<keyword evidence="1" id="KW-0732">Signal</keyword>
<dbReference type="Gene3D" id="3.40.190.10">
    <property type="entry name" value="Periplasmic binding protein-like II"/>
    <property type="match status" value="2"/>
</dbReference>
<dbReference type="PROSITE" id="PS51257">
    <property type="entry name" value="PROKAR_LIPOPROTEIN"/>
    <property type="match status" value="1"/>
</dbReference>
<sequence>MKTPARLLAAGLAGVLVLGGCGGSPTAGGGQRAGDGEPTAAEKLYAEVGALTGQARRDRLVELAAKEGTLDLYTSMTSDVADVITGAFTDAFDVEVNLYRAGSETVLQRILQENGARFQGNDVVETNANELFALNTEGLLATYGGARRDLVPEAGRFEGWTATRFNLFTPSWNTKLVPAGQQPKTWEELADPKWDGKLSLEVGDYDWYLTLYEYWKKQGRSTEEIDRIFTGMAGGAKIAKGHTVQGELLSAGQFSVVASNYSYIVERAKQKGAPVDYLPFVQPVIARPNGFGLMKSAKHPAAAMLFADWMLEEGQQLLADEGLTPAIAGADDPLKGVEIIPIDVKLLIEQGDEWNKRYNTVVSTGEQVK</sequence>
<dbReference type="RefSeq" id="WP_173162534.1">
    <property type="nucleotide sequence ID" value="NZ_AP022871.1"/>
</dbReference>
<dbReference type="KEGG" id="psuu:Psuf_076110"/>
<name>A0A6F8YWI3_9ACTN</name>
<dbReference type="PANTHER" id="PTHR30006">
    <property type="entry name" value="THIAMINE-BINDING PERIPLASMIC PROTEIN-RELATED"/>
    <property type="match status" value="1"/>
</dbReference>
<organism evidence="2 3">
    <name type="scientific">Phytohabitans suffuscus</name>
    <dbReference type="NCBI Taxonomy" id="624315"/>
    <lineage>
        <taxon>Bacteria</taxon>
        <taxon>Bacillati</taxon>
        <taxon>Actinomycetota</taxon>
        <taxon>Actinomycetes</taxon>
        <taxon>Micromonosporales</taxon>
        <taxon>Micromonosporaceae</taxon>
    </lineage>
</organism>
<evidence type="ECO:0000313" key="2">
    <source>
        <dbReference type="EMBL" id="BCB90298.1"/>
    </source>
</evidence>
<dbReference type="Pfam" id="PF01547">
    <property type="entry name" value="SBP_bac_1"/>
    <property type="match status" value="1"/>
</dbReference>
<evidence type="ECO:0000256" key="1">
    <source>
        <dbReference type="ARBA" id="ARBA00022729"/>
    </source>
</evidence>
<dbReference type="EMBL" id="AP022871">
    <property type="protein sequence ID" value="BCB90298.1"/>
    <property type="molecule type" value="Genomic_DNA"/>
</dbReference>
<reference evidence="2 3" key="2">
    <citation type="submission" date="2020-03" db="EMBL/GenBank/DDBJ databases">
        <authorList>
            <person name="Ichikawa N."/>
            <person name="Kimura A."/>
            <person name="Kitahashi Y."/>
            <person name="Uohara A."/>
        </authorList>
    </citation>
    <scope>NUCLEOTIDE SEQUENCE [LARGE SCALE GENOMIC DNA]</scope>
    <source>
        <strain evidence="2 3">NBRC 105367</strain>
    </source>
</reference>
<dbReference type="SUPFAM" id="SSF53850">
    <property type="entry name" value="Periplasmic binding protein-like II"/>
    <property type="match status" value="1"/>
</dbReference>
<evidence type="ECO:0000313" key="3">
    <source>
        <dbReference type="Proteomes" id="UP000503011"/>
    </source>
</evidence>
<keyword evidence="3" id="KW-1185">Reference proteome</keyword>
<proteinExistence type="predicted"/>
<protein>
    <recommendedName>
        <fullName evidence="4">ABC transporter substrate-binding protein</fullName>
    </recommendedName>
</protein>
<gene>
    <name evidence="2" type="ORF">Psuf_076110</name>
</gene>
<dbReference type="PANTHER" id="PTHR30006:SF2">
    <property type="entry name" value="ABC TRANSPORTER SUBSTRATE-BINDING PROTEIN"/>
    <property type="match status" value="1"/>
</dbReference>